<keyword evidence="6" id="KW-0493">Microtubule</keyword>
<evidence type="ECO:0000256" key="1">
    <source>
        <dbReference type="ARBA" id="ARBA00004123"/>
    </source>
</evidence>
<evidence type="ECO:0000256" key="6">
    <source>
        <dbReference type="ARBA" id="ARBA00022701"/>
    </source>
</evidence>
<dbReference type="FunFam" id="1.20.58.1520:FF:000002">
    <property type="entry name" value="65-kDa microtubule-associated protein 6"/>
    <property type="match status" value="1"/>
</dbReference>
<dbReference type="InterPro" id="IPR007145">
    <property type="entry name" value="MAP65_Ase1_PRC1"/>
</dbReference>
<dbReference type="GO" id="GO:0000226">
    <property type="term" value="P:microtubule cytoskeleton organization"/>
    <property type="evidence" value="ECO:0007669"/>
    <property type="project" value="InterPro"/>
</dbReference>
<dbReference type="OrthoDB" id="642895at2759"/>
<dbReference type="GO" id="GO:0008017">
    <property type="term" value="F:microtubule binding"/>
    <property type="evidence" value="ECO:0007669"/>
    <property type="project" value="InterPro"/>
</dbReference>
<evidence type="ECO:0000256" key="7">
    <source>
        <dbReference type="ARBA" id="ARBA00023054"/>
    </source>
</evidence>
<dbReference type="GO" id="GO:0005874">
    <property type="term" value="C:microtubule"/>
    <property type="evidence" value="ECO:0007669"/>
    <property type="project" value="UniProtKB-KW"/>
</dbReference>
<evidence type="ECO:0000256" key="11">
    <source>
        <dbReference type="SAM" id="MobiDB-lite"/>
    </source>
</evidence>
<dbReference type="Pfam" id="PF03999">
    <property type="entry name" value="MAP65_ASE1"/>
    <property type="match status" value="1"/>
</dbReference>
<dbReference type="PANTHER" id="PTHR19321">
    <property type="entry name" value="PROTEIN REGULATOR OF CYTOKINESIS 1 PRC1-RELATED"/>
    <property type="match status" value="1"/>
</dbReference>
<accession>A0A565BYM1</accession>
<feature type="coiled-coil region" evidence="10">
    <location>
        <begin position="153"/>
        <end position="187"/>
    </location>
</feature>
<evidence type="ECO:0000256" key="4">
    <source>
        <dbReference type="ARBA" id="ARBA00022490"/>
    </source>
</evidence>
<dbReference type="AlphaFoldDB" id="A0A565BYM1"/>
<reference evidence="12" key="1">
    <citation type="submission" date="2019-07" db="EMBL/GenBank/DDBJ databases">
        <authorList>
            <person name="Dittberner H."/>
        </authorList>
    </citation>
    <scope>NUCLEOTIDE SEQUENCE [LARGE SCALE GENOMIC DNA]</scope>
</reference>
<evidence type="ECO:0000256" key="2">
    <source>
        <dbReference type="ARBA" id="ARBA00004245"/>
    </source>
</evidence>
<name>A0A565BYM1_9BRAS</name>
<feature type="region of interest" description="Disordered" evidence="11">
    <location>
        <begin position="487"/>
        <end position="512"/>
    </location>
</feature>
<feature type="compositionally biased region" description="Polar residues" evidence="11">
    <location>
        <begin position="545"/>
        <end position="564"/>
    </location>
</feature>
<keyword evidence="9" id="KW-0539">Nucleus</keyword>
<keyword evidence="4" id="KW-0963">Cytoplasm</keyword>
<comment type="caution">
    <text evidence="12">The sequence shown here is derived from an EMBL/GenBank/DDBJ whole genome shotgun (WGS) entry which is preliminary data.</text>
</comment>
<evidence type="ECO:0000256" key="8">
    <source>
        <dbReference type="ARBA" id="ARBA00023212"/>
    </source>
</evidence>
<keyword evidence="5" id="KW-0597">Phosphoprotein</keyword>
<proteinExistence type="inferred from homology"/>
<protein>
    <submittedName>
        <fullName evidence="12">Uncharacterized protein</fullName>
    </submittedName>
</protein>
<dbReference type="GO" id="GO:0005634">
    <property type="term" value="C:nucleus"/>
    <property type="evidence" value="ECO:0007669"/>
    <property type="project" value="UniProtKB-SubCell"/>
</dbReference>
<dbReference type="PANTHER" id="PTHR19321:SF52">
    <property type="entry name" value="65-KDA MICROTUBULE-ASSOCIATED PROTEIN 4"/>
    <property type="match status" value="1"/>
</dbReference>
<organism evidence="12 13">
    <name type="scientific">Arabis nemorensis</name>
    <dbReference type="NCBI Taxonomy" id="586526"/>
    <lineage>
        <taxon>Eukaryota</taxon>
        <taxon>Viridiplantae</taxon>
        <taxon>Streptophyta</taxon>
        <taxon>Embryophyta</taxon>
        <taxon>Tracheophyta</taxon>
        <taxon>Spermatophyta</taxon>
        <taxon>Magnoliopsida</taxon>
        <taxon>eudicotyledons</taxon>
        <taxon>Gunneridae</taxon>
        <taxon>Pentapetalae</taxon>
        <taxon>rosids</taxon>
        <taxon>malvids</taxon>
        <taxon>Brassicales</taxon>
        <taxon>Brassicaceae</taxon>
        <taxon>Arabideae</taxon>
        <taxon>Arabis</taxon>
    </lineage>
</organism>
<dbReference type="EMBL" id="CABITT030000005">
    <property type="protein sequence ID" value="VVB06441.1"/>
    <property type="molecule type" value="Genomic_DNA"/>
</dbReference>
<dbReference type="Gene3D" id="1.20.58.1520">
    <property type="match status" value="1"/>
</dbReference>
<dbReference type="GO" id="GO:0005737">
    <property type="term" value="C:cytoplasm"/>
    <property type="evidence" value="ECO:0007669"/>
    <property type="project" value="TreeGrafter"/>
</dbReference>
<evidence type="ECO:0000256" key="3">
    <source>
        <dbReference type="ARBA" id="ARBA00006187"/>
    </source>
</evidence>
<evidence type="ECO:0000256" key="5">
    <source>
        <dbReference type="ARBA" id="ARBA00022553"/>
    </source>
</evidence>
<keyword evidence="8" id="KW-0206">Cytoskeleton</keyword>
<gene>
    <name evidence="12" type="ORF">ANE_LOCUS16885</name>
</gene>
<keyword evidence="7 10" id="KW-0175">Coiled coil</keyword>
<evidence type="ECO:0000313" key="12">
    <source>
        <dbReference type="EMBL" id="VVB06441.1"/>
    </source>
</evidence>
<feature type="region of interest" description="Disordered" evidence="11">
    <location>
        <begin position="524"/>
        <end position="580"/>
    </location>
</feature>
<dbReference type="GO" id="GO:0005819">
    <property type="term" value="C:spindle"/>
    <property type="evidence" value="ECO:0007669"/>
    <property type="project" value="TreeGrafter"/>
</dbReference>
<sequence>MMRDSTEQFSRIETTCGLLLRQLQEIWNEMGETDDEKDAALADIEKECLSVYKRKVEEASKCKANLLKEIAIGRAEIAAIGSSMGGQEIHSNNRVGENLKEELENVNVQLEGLRKKKTERMNRFKEVIDQLLKLSVQLGISTDYLKKFASEETDLSLQKLEELRRQLAELQNEKSKRLEKVEHLLEMLNSLCSVLGEDFKDMIRGIHPSLVDSNNRDVSRSTLDKLDMMIENLRKVKLQRMQKVQDLAVSLLELWNLLDTPEEEQKLFHSVTCSIALSESELTEANILSVASMKRVEDEVIRLSKLKITKIKEVILRKKLELEEISRKMHMATEVLKSENFSIEAIESGVKDPELLLEQIDSEIAKVKEEASSRKEILEKVEKWMSACEEESWLEEYNRDDNRYNAGRGAHLTLKRAEKARILVNKLPGMVEALTAKVIAWEDERGNEFLYDGVRVLTMLEQYKTLWEEKELEKQRQRDRKKLHGQLITEQEALYGSKPSPTKSGKKPLRTPVNAAMTRKLSLGGAMLQSLKPEKATLGGKRTNFYDQNATSRRDSTIPTPSGRRNSELPGRLRSKNVSAAGKALTKKGISPMLRKPLSPVTSNILNSPEDHKDAYATKLEERIMTPKANEENRKTEVPVSVPTTPAASVAMTEVTTPFTPAVEKRMDEEVEYSFEEIRAGFR</sequence>
<dbReference type="Proteomes" id="UP000489600">
    <property type="component" value="Unassembled WGS sequence"/>
</dbReference>
<comment type="similarity">
    <text evidence="3">Belongs to the MAP65/ASE1 family.</text>
</comment>
<keyword evidence="13" id="KW-1185">Reference proteome</keyword>
<evidence type="ECO:0000256" key="9">
    <source>
        <dbReference type="ARBA" id="ARBA00023242"/>
    </source>
</evidence>
<evidence type="ECO:0000313" key="13">
    <source>
        <dbReference type="Proteomes" id="UP000489600"/>
    </source>
</evidence>
<evidence type="ECO:0000256" key="10">
    <source>
        <dbReference type="SAM" id="Coils"/>
    </source>
</evidence>
<comment type="subcellular location">
    <subcellularLocation>
        <location evidence="2">Cytoplasm</location>
        <location evidence="2">Cytoskeleton</location>
    </subcellularLocation>
    <subcellularLocation>
        <location evidence="1">Nucleus</location>
    </subcellularLocation>
</comment>